<evidence type="ECO:0000313" key="2">
    <source>
        <dbReference type="Proteomes" id="UP000738325"/>
    </source>
</evidence>
<keyword evidence="2" id="KW-1185">Reference proteome</keyword>
<sequence>MEIIEPQGLEPVESLDSIEMKEATIKCLQADGISEAGYIEKHVLSKLIAGDDALLQLRGNMLPLYVIYPIIDLLANAIPEIYVLIVMNRLDAQSSKSFISSFNKHLEHSGLNVAVHLVSHEKDFGPGSLIAVNPTTPTVFFTTVDMMVRLKAENVFQSKSVFAMIVYEAEYVLRRHINVKTISPILDDFESCQLILACHDGTEDVFNGAEALSLAEDSIMISQDYINLHAAEHYYLMNSALTDKLVDRVVELSKENVAVLICHDATETNRLKIKLAERTQVYTLTKVAELNLITNGLLITPQVISTILDSKPHGKVCMIVNLSGVVTPPDRYLEMLASYMDIGEKCTVVSKVGTRDALKSIEELGVTFQEFTASTEL</sequence>
<dbReference type="AlphaFoldDB" id="A0A9P6RDQ8"/>
<organism evidence="1 2">
    <name type="scientific">Dissophora globulifera</name>
    <dbReference type="NCBI Taxonomy" id="979702"/>
    <lineage>
        <taxon>Eukaryota</taxon>
        <taxon>Fungi</taxon>
        <taxon>Fungi incertae sedis</taxon>
        <taxon>Mucoromycota</taxon>
        <taxon>Mortierellomycotina</taxon>
        <taxon>Mortierellomycetes</taxon>
        <taxon>Mortierellales</taxon>
        <taxon>Mortierellaceae</taxon>
        <taxon>Dissophora</taxon>
    </lineage>
</organism>
<gene>
    <name evidence="1" type="ORF">BGZ99_006696</name>
</gene>
<name>A0A9P6RDQ8_9FUNG</name>
<proteinExistence type="predicted"/>
<dbReference type="OrthoDB" id="283883at2759"/>
<comment type="caution">
    <text evidence="1">The sequence shown here is derived from an EMBL/GenBank/DDBJ whole genome shotgun (WGS) entry which is preliminary data.</text>
</comment>
<accession>A0A9P6RDQ8</accession>
<protein>
    <submittedName>
        <fullName evidence="1">Uncharacterized protein</fullName>
    </submittedName>
</protein>
<dbReference type="EMBL" id="JAAAIP010000460">
    <property type="protein sequence ID" value="KAG0316761.1"/>
    <property type="molecule type" value="Genomic_DNA"/>
</dbReference>
<reference evidence="1" key="1">
    <citation type="journal article" date="2020" name="Fungal Divers.">
        <title>Resolving the Mortierellaceae phylogeny through synthesis of multi-gene phylogenetics and phylogenomics.</title>
        <authorList>
            <person name="Vandepol N."/>
            <person name="Liber J."/>
            <person name="Desiro A."/>
            <person name="Na H."/>
            <person name="Kennedy M."/>
            <person name="Barry K."/>
            <person name="Grigoriev I.V."/>
            <person name="Miller A.N."/>
            <person name="O'Donnell K."/>
            <person name="Stajich J.E."/>
            <person name="Bonito G."/>
        </authorList>
    </citation>
    <scope>NUCLEOTIDE SEQUENCE</scope>
    <source>
        <strain evidence="1">REB-010B</strain>
    </source>
</reference>
<dbReference type="Proteomes" id="UP000738325">
    <property type="component" value="Unassembled WGS sequence"/>
</dbReference>
<evidence type="ECO:0000313" key="1">
    <source>
        <dbReference type="EMBL" id="KAG0316761.1"/>
    </source>
</evidence>